<evidence type="ECO:0000256" key="1">
    <source>
        <dbReference type="SAM" id="MobiDB-lite"/>
    </source>
</evidence>
<accession>A0A336MBP6</accession>
<dbReference type="EMBL" id="UFQS01000859">
    <property type="protein sequence ID" value="SSX07324.1"/>
    <property type="molecule type" value="Genomic_DNA"/>
</dbReference>
<feature type="compositionally biased region" description="Basic and acidic residues" evidence="1">
    <location>
        <begin position="95"/>
        <end position="116"/>
    </location>
</feature>
<protein>
    <submittedName>
        <fullName evidence="3">CSON014722 protein</fullName>
    </submittedName>
</protein>
<name>A0A336MBP6_CULSO</name>
<gene>
    <name evidence="3" type="primary">CSON014722</name>
</gene>
<proteinExistence type="predicted"/>
<dbReference type="AlphaFoldDB" id="A0A336MBP6"/>
<reference evidence="2" key="1">
    <citation type="submission" date="2018-04" db="EMBL/GenBank/DDBJ databases">
        <authorList>
            <person name="Go L.Y."/>
            <person name="Mitchell J.A."/>
        </authorList>
    </citation>
    <scope>NUCLEOTIDE SEQUENCE</scope>
    <source>
        <tissue evidence="2">Whole organism</tissue>
    </source>
</reference>
<evidence type="ECO:0000313" key="3">
    <source>
        <dbReference type="EMBL" id="SSX27666.1"/>
    </source>
</evidence>
<feature type="region of interest" description="Disordered" evidence="1">
    <location>
        <begin position="94"/>
        <end position="131"/>
    </location>
</feature>
<dbReference type="VEuPathDB" id="VectorBase:CSON014722"/>
<reference evidence="3" key="2">
    <citation type="submission" date="2018-07" db="EMBL/GenBank/DDBJ databases">
        <authorList>
            <person name="Quirk P.G."/>
            <person name="Krulwich T.A."/>
        </authorList>
    </citation>
    <scope>NUCLEOTIDE SEQUENCE</scope>
</reference>
<organism evidence="3">
    <name type="scientific">Culicoides sonorensis</name>
    <name type="common">Biting midge</name>
    <dbReference type="NCBI Taxonomy" id="179676"/>
    <lineage>
        <taxon>Eukaryota</taxon>
        <taxon>Metazoa</taxon>
        <taxon>Ecdysozoa</taxon>
        <taxon>Arthropoda</taxon>
        <taxon>Hexapoda</taxon>
        <taxon>Insecta</taxon>
        <taxon>Pterygota</taxon>
        <taxon>Neoptera</taxon>
        <taxon>Endopterygota</taxon>
        <taxon>Diptera</taxon>
        <taxon>Nematocera</taxon>
        <taxon>Chironomoidea</taxon>
        <taxon>Ceratopogonidae</taxon>
        <taxon>Ceratopogoninae</taxon>
        <taxon>Culicoides</taxon>
        <taxon>Monoculicoides</taxon>
    </lineage>
</organism>
<dbReference type="Gene3D" id="6.20.250.70">
    <property type="match status" value="1"/>
</dbReference>
<evidence type="ECO:0000313" key="2">
    <source>
        <dbReference type="EMBL" id="SSX07324.1"/>
    </source>
</evidence>
<dbReference type="EMBL" id="UFQT01000859">
    <property type="protein sequence ID" value="SSX27666.1"/>
    <property type="molecule type" value="Genomic_DNA"/>
</dbReference>
<sequence>MENLELEKIQLKKSHLQIDSDEEVWLIQCPKSLDLQDLVGAKVKLGSKTSMKVDDLGIECASVKYPENQTLSITTGNEKLRQIPCMGSIKIRMKSIPDDTDIKTPVETKSIKRENSSQESPSSKRKKSKKN</sequence>